<dbReference type="InterPro" id="IPR018020">
    <property type="entry name" value="OHCU_decarboxylase"/>
</dbReference>
<dbReference type="PANTHER" id="PTHR37987">
    <property type="entry name" value="CHROMOSOME 9, WHOLE GENOME SHOTGUN SEQUENCE"/>
    <property type="match status" value="1"/>
</dbReference>
<gene>
    <name evidence="3" type="ORF">PHLGIDRAFT_280891</name>
</gene>
<dbReference type="Pfam" id="PF09349">
    <property type="entry name" value="OHCU_decarbox"/>
    <property type="match status" value="1"/>
</dbReference>
<dbReference type="GO" id="GO:0006144">
    <property type="term" value="P:purine nucleobase metabolic process"/>
    <property type="evidence" value="ECO:0007669"/>
    <property type="project" value="UniProtKB-KW"/>
</dbReference>
<dbReference type="EMBL" id="KN840459">
    <property type="protein sequence ID" value="KIP10007.1"/>
    <property type="molecule type" value="Genomic_DNA"/>
</dbReference>
<evidence type="ECO:0000313" key="3">
    <source>
        <dbReference type="EMBL" id="KIP10007.1"/>
    </source>
</evidence>
<dbReference type="SUPFAM" id="SSF158694">
    <property type="entry name" value="UraD-Like"/>
    <property type="match status" value="1"/>
</dbReference>
<dbReference type="OrthoDB" id="5398391at2759"/>
<dbReference type="AlphaFoldDB" id="A0A0C3SBG2"/>
<sequence length="195" mass="20601">MSALPPIAELAAGSSDALTGALAVLFEPSPTLAAHLTPQVSARLQHTPVATYAALVDAALAAIAAWDDAPKARFIAGHPRIGEVKHLSALSAREQAAAATPPAVLARLRHLNACYEQRYPGLIYITFVNGRSRTAIMYEMEDVLGLERSLSATEPEVSSLAAVEVGGQEWRGELERAVQDVGRIAKSRLASLGVQ</sequence>
<keyword evidence="4" id="KW-1185">Reference proteome</keyword>
<dbReference type="STRING" id="745531.A0A0C3SBG2"/>
<proteinExistence type="predicted"/>
<evidence type="ECO:0000259" key="2">
    <source>
        <dbReference type="Pfam" id="PF09349"/>
    </source>
</evidence>
<protein>
    <recommendedName>
        <fullName evidence="2">Oxo-4-hydroxy-4-carboxy-5-ureidoimidazoline decarboxylase domain-containing protein</fullName>
    </recommendedName>
</protein>
<keyword evidence="1" id="KW-0659">Purine metabolism</keyword>
<accession>A0A0C3SBG2</accession>
<organism evidence="3 4">
    <name type="scientific">Phlebiopsis gigantea (strain 11061_1 CR5-6)</name>
    <name type="common">White-rot fungus</name>
    <name type="synonym">Peniophora gigantea</name>
    <dbReference type="NCBI Taxonomy" id="745531"/>
    <lineage>
        <taxon>Eukaryota</taxon>
        <taxon>Fungi</taxon>
        <taxon>Dikarya</taxon>
        <taxon>Basidiomycota</taxon>
        <taxon>Agaricomycotina</taxon>
        <taxon>Agaricomycetes</taxon>
        <taxon>Polyporales</taxon>
        <taxon>Phanerochaetaceae</taxon>
        <taxon>Phlebiopsis</taxon>
    </lineage>
</organism>
<feature type="domain" description="Oxo-4-hydroxy-4-carboxy-5-ureidoimidazoline decarboxylase" evidence="2">
    <location>
        <begin position="14"/>
        <end position="145"/>
    </location>
</feature>
<dbReference type="HOGENOM" id="CLU_092522_0_0_1"/>
<dbReference type="Gene3D" id="1.10.3330.10">
    <property type="entry name" value="Oxo-4-hydroxy-4-carboxy-5-ureidoimidazoline decarboxylase"/>
    <property type="match status" value="1"/>
</dbReference>
<evidence type="ECO:0000313" key="4">
    <source>
        <dbReference type="Proteomes" id="UP000053257"/>
    </source>
</evidence>
<evidence type="ECO:0000256" key="1">
    <source>
        <dbReference type="ARBA" id="ARBA00022631"/>
    </source>
</evidence>
<dbReference type="PANTHER" id="PTHR37987:SF1">
    <property type="entry name" value="OXO-4-HYDROXY-4-CARBOXY-5-UREIDOIMIDAZOLINE DECARBOXYLASE DOMAIN-CONTAINING PROTEIN"/>
    <property type="match status" value="1"/>
</dbReference>
<name>A0A0C3SBG2_PHLG1</name>
<dbReference type="InterPro" id="IPR036778">
    <property type="entry name" value="OHCU_decarboxylase_sf"/>
</dbReference>
<reference evidence="3 4" key="1">
    <citation type="journal article" date="2014" name="PLoS Genet.">
        <title>Analysis of the Phlebiopsis gigantea genome, transcriptome and secretome provides insight into its pioneer colonization strategies of wood.</title>
        <authorList>
            <person name="Hori C."/>
            <person name="Ishida T."/>
            <person name="Igarashi K."/>
            <person name="Samejima M."/>
            <person name="Suzuki H."/>
            <person name="Master E."/>
            <person name="Ferreira P."/>
            <person name="Ruiz-Duenas F.J."/>
            <person name="Held B."/>
            <person name="Canessa P."/>
            <person name="Larrondo L.F."/>
            <person name="Schmoll M."/>
            <person name="Druzhinina I.S."/>
            <person name="Kubicek C.P."/>
            <person name="Gaskell J.A."/>
            <person name="Kersten P."/>
            <person name="St John F."/>
            <person name="Glasner J."/>
            <person name="Sabat G."/>
            <person name="Splinter BonDurant S."/>
            <person name="Syed K."/>
            <person name="Yadav J."/>
            <person name="Mgbeahuruike A.C."/>
            <person name="Kovalchuk A."/>
            <person name="Asiegbu F.O."/>
            <person name="Lackner G."/>
            <person name="Hoffmeister D."/>
            <person name="Rencoret J."/>
            <person name="Gutierrez A."/>
            <person name="Sun H."/>
            <person name="Lindquist E."/>
            <person name="Barry K."/>
            <person name="Riley R."/>
            <person name="Grigoriev I.V."/>
            <person name="Henrissat B."/>
            <person name="Kues U."/>
            <person name="Berka R.M."/>
            <person name="Martinez A.T."/>
            <person name="Covert S.F."/>
            <person name="Blanchette R.A."/>
            <person name="Cullen D."/>
        </authorList>
    </citation>
    <scope>NUCLEOTIDE SEQUENCE [LARGE SCALE GENOMIC DNA]</scope>
    <source>
        <strain evidence="3 4">11061_1 CR5-6</strain>
    </source>
</reference>
<dbReference type="Proteomes" id="UP000053257">
    <property type="component" value="Unassembled WGS sequence"/>
</dbReference>